<keyword evidence="1 6" id="KW-0004">4Fe-4S</keyword>
<dbReference type="Pfam" id="PF13183">
    <property type="entry name" value="Fer4_8"/>
    <property type="match status" value="1"/>
</dbReference>
<dbReference type="InterPro" id="IPR012257">
    <property type="entry name" value="Glc_ox_4Fe-4S"/>
</dbReference>
<name>A0ABY1IHA1_9HYPH</name>
<dbReference type="PIRSF" id="PIRSF000139">
    <property type="entry name" value="Glc_ox_4Fe-4S"/>
    <property type="match status" value="1"/>
</dbReference>
<evidence type="ECO:0000256" key="1">
    <source>
        <dbReference type="ARBA" id="ARBA00022485"/>
    </source>
</evidence>
<evidence type="ECO:0000256" key="4">
    <source>
        <dbReference type="ARBA" id="ARBA00023004"/>
    </source>
</evidence>
<keyword evidence="2 6" id="KW-0479">Metal-binding</keyword>
<evidence type="ECO:0000256" key="2">
    <source>
        <dbReference type="ARBA" id="ARBA00022723"/>
    </source>
</evidence>
<dbReference type="PANTHER" id="PTHR32479:SF17">
    <property type="entry name" value="GLYCOLATE OXIDASE IRON-SULFUR SUBUNIT"/>
    <property type="match status" value="1"/>
</dbReference>
<evidence type="ECO:0000313" key="9">
    <source>
        <dbReference type="Proteomes" id="UP000184290"/>
    </source>
</evidence>
<comment type="catalytic activity">
    <reaction evidence="6">
        <text>glycolate + A = glyoxylate + AH2</text>
        <dbReference type="Rhea" id="RHEA:21264"/>
        <dbReference type="ChEBI" id="CHEBI:13193"/>
        <dbReference type="ChEBI" id="CHEBI:17499"/>
        <dbReference type="ChEBI" id="CHEBI:29805"/>
        <dbReference type="ChEBI" id="CHEBI:36655"/>
        <dbReference type="EC" id="1.1.99.14"/>
    </reaction>
</comment>
<organism evidence="8 9">
    <name type="scientific">Aureimonas altamirensis DSM 21988</name>
    <dbReference type="NCBI Taxonomy" id="1121026"/>
    <lineage>
        <taxon>Bacteria</taxon>
        <taxon>Pseudomonadati</taxon>
        <taxon>Pseudomonadota</taxon>
        <taxon>Alphaproteobacteria</taxon>
        <taxon>Hyphomicrobiales</taxon>
        <taxon>Aurantimonadaceae</taxon>
        <taxon>Aureimonas</taxon>
    </lineage>
</organism>
<keyword evidence="9" id="KW-1185">Reference proteome</keyword>
<keyword evidence="6" id="KW-0813">Transport</keyword>
<evidence type="ECO:0000256" key="5">
    <source>
        <dbReference type="ARBA" id="ARBA00023014"/>
    </source>
</evidence>
<dbReference type="Gene3D" id="1.10.1060.10">
    <property type="entry name" value="Alpha-helical ferredoxin"/>
    <property type="match status" value="1"/>
</dbReference>
<dbReference type="Proteomes" id="UP000184290">
    <property type="component" value="Unassembled WGS sequence"/>
</dbReference>
<sequence>MQTHFSLSQLANPDVAHSEEIIRKCVHCGFCTATCPTYVTLGNELDSPRGRIYLIKDMLENGRPADTQIVTHIDRCLSCLSCMTTCPSGVNYMHLVDHARAHIEETYRRPLPDRLIRAMLAKVLPYPARFRAALKLAALGRPFAPLLDKAGPLRPLAAMLRLAPTSVPAAAPGQAPGMRAEGVASGPAHGKRVALLSGCAQSVLDPGINAATTRLLNRLGVEVVIPRGEGCCGSLTHHMGREDEALASARRNVDAWTRAMDEGGLHAIIVTTSGCGTTIKDYGHMLRLDPAYADKAKAVSALAKDVTEFLSTLDLPAPARPGGAVVAYHSACSMQHGQRITRAPKELLAKAGFIVRDVPEGHLCCGSAGTYNMLQPEISAQLRERKVRNIESVAPDLIATGNIGCMTQIGSGTGIPILHTVELLDWAYGGARPAKLAGQPAAVAAE</sequence>
<dbReference type="EMBL" id="FQZC01000002">
    <property type="protein sequence ID" value="SHJ17327.1"/>
    <property type="molecule type" value="Genomic_DNA"/>
</dbReference>
<evidence type="ECO:0000313" key="8">
    <source>
        <dbReference type="EMBL" id="SHJ17327.1"/>
    </source>
</evidence>
<protein>
    <recommendedName>
        <fullName evidence="6">Glycolate oxidase iron-sulfur subunit</fullName>
        <ecNumber evidence="6">1.1.99.14</ecNumber>
    </recommendedName>
</protein>
<comment type="caution">
    <text evidence="8">The sequence shown here is derived from an EMBL/GenBank/DDBJ whole genome shotgun (WGS) entry which is preliminary data.</text>
</comment>
<dbReference type="RefSeq" id="WP_060604097.1">
    <property type="nucleotide sequence ID" value="NZ_FQZC01000002.1"/>
</dbReference>
<dbReference type="NCBIfam" id="NF008434">
    <property type="entry name" value="PRK11274.1"/>
    <property type="match status" value="1"/>
</dbReference>
<dbReference type="InterPro" id="IPR017900">
    <property type="entry name" value="4Fe4S_Fe_S_CS"/>
</dbReference>
<dbReference type="EC" id="1.1.99.14" evidence="6"/>
<keyword evidence="3" id="KW-0677">Repeat</keyword>
<proteinExistence type="predicted"/>
<dbReference type="PROSITE" id="PS00198">
    <property type="entry name" value="4FE4S_FER_1"/>
    <property type="match status" value="2"/>
</dbReference>
<keyword evidence="5 6" id="KW-0411">Iron-sulfur</keyword>
<dbReference type="Pfam" id="PF02754">
    <property type="entry name" value="CCG"/>
    <property type="match status" value="2"/>
</dbReference>
<dbReference type="InterPro" id="IPR009051">
    <property type="entry name" value="Helical_ferredxn"/>
</dbReference>
<comment type="cofactor">
    <cofactor evidence="6">
        <name>[4Fe-4S] cluster</name>
        <dbReference type="ChEBI" id="CHEBI:49883"/>
    </cofactor>
    <text evidence="6">Binds 2 [4Fe-4S] clusters.</text>
</comment>
<evidence type="ECO:0000256" key="6">
    <source>
        <dbReference type="PIRNR" id="PIRNR000139"/>
    </source>
</evidence>
<gene>
    <name evidence="8" type="ORF">SAMN02745911_1903</name>
</gene>
<feature type="domain" description="4Fe-4S ferredoxin-type" evidence="7">
    <location>
        <begin position="13"/>
        <end position="44"/>
    </location>
</feature>
<dbReference type="InterPro" id="IPR004017">
    <property type="entry name" value="Cys_rich_dom"/>
</dbReference>
<dbReference type="SUPFAM" id="SSF54862">
    <property type="entry name" value="4Fe-4S ferredoxins"/>
    <property type="match status" value="1"/>
</dbReference>
<dbReference type="PANTHER" id="PTHR32479">
    <property type="entry name" value="GLYCOLATE OXIDASE IRON-SULFUR SUBUNIT"/>
    <property type="match status" value="1"/>
</dbReference>
<comment type="catalytic activity">
    <reaction evidence="6">
        <text>(R)-lactate + A = pyruvate + AH2</text>
        <dbReference type="Rhea" id="RHEA:15089"/>
        <dbReference type="ChEBI" id="CHEBI:13193"/>
        <dbReference type="ChEBI" id="CHEBI:15361"/>
        <dbReference type="ChEBI" id="CHEBI:16004"/>
        <dbReference type="ChEBI" id="CHEBI:17499"/>
    </reaction>
</comment>
<dbReference type="PROSITE" id="PS51379">
    <property type="entry name" value="4FE4S_FER_2"/>
    <property type="match status" value="2"/>
</dbReference>
<feature type="domain" description="4Fe-4S ferredoxin-type" evidence="7">
    <location>
        <begin position="67"/>
        <end position="96"/>
    </location>
</feature>
<dbReference type="InterPro" id="IPR017896">
    <property type="entry name" value="4Fe4S_Fe-S-bd"/>
</dbReference>
<keyword evidence="6" id="KW-0249">Electron transport</keyword>
<evidence type="ECO:0000256" key="3">
    <source>
        <dbReference type="ARBA" id="ARBA00022737"/>
    </source>
</evidence>
<reference evidence="8 9" key="1">
    <citation type="submission" date="2016-11" db="EMBL/GenBank/DDBJ databases">
        <authorList>
            <person name="Varghese N."/>
            <person name="Submissions S."/>
        </authorList>
    </citation>
    <scope>NUCLEOTIDE SEQUENCE [LARGE SCALE GENOMIC DNA]</scope>
    <source>
        <strain evidence="8 9">DSM 21988</strain>
    </source>
</reference>
<comment type="function">
    <text evidence="6">Component of a complex that catalyzes the oxidation of glycolate to glyoxylate.</text>
</comment>
<keyword evidence="4 6" id="KW-0408">Iron</keyword>
<evidence type="ECO:0000259" key="7">
    <source>
        <dbReference type="PROSITE" id="PS51379"/>
    </source>
</evidence>
<accession>A0ABY1IHA1</accession>